<dbReference type="EMBL" id="SRMF01000003">
    <property type="protein sequence ID" value="TGG93215.1"/>
    <property type="molecule type" value="Genomic_DNA"/>
</dbReference>
<sequence>MITRNCAVMFTDIKGFTSRTSETTRKGFRSLLEEHDRLLRPVFRYFGGVVVKTIGDAFLVRFDSPTDAVVCGLALQAVLKQHNAGLPPEEQIAVRVAINTGDVELQDGDVVGEPVNVAARLEAIAEPGEVWFTEAVYLTMNRKEVPTTEIGERTFKGIPRPVRVFKVLSDPPNDQIRQIDKAVRLERGVPKLEGLRDRTARAFNWRPWVAAVLVAVLLGPVTTVVGYQIWAERQAVQRIESLLEMGDTAPALRHLDELLAERAHEPEIRALGLQAARQHLAHLQERGEDPAAMRDWLRERMAEHSHLEPLRPDYIALHSRVELNAAFDSGRGNVFWQTFRDLLERYPESAEVPLIAADIQRRNRQIVETRLWPYQVLVERTGYPTDETLQADILAVATTTLERNLPASGYAQRAHELLQAGPEAELVNWTEQAFADGSGAALANSLEILARRDDPRAEVPVYQALHQLLNFQEALASMEVLQAIDEPEQGARIAEILNEARLDMAADLTPEERHQAEQLQRTLAQRWL</sequence>
<evidence type="ECO:0000256" key="1">
    <source>
        <dbReference type="SAM" id="Phobius"/>
    </source>
</evidence>
<dbReference type="SMART" id="SM00044">
    <property type="entry name" value="CYCc"/>
    <property type="match status" value="1"/>
</dbReference>
<name>A0A4Z0WA36_9GAMM</name>
<keyword evidence="1" id="KW-1133">Transmembrane helix</keyword>
<evidence type="ECO:0000313" key="4">
    <source>
        <dbReference type="Proteomes" id="UP000297475"/>
    </source>
</evidence>
<dbReference type="Proteomes" id="UP000297475">
    <property type="component" value="Unassembled WGS sequence"/>
</dbReference>
<evidence type="ECO:0000259" key="2">
    <source>
        <dbReference type="PROSITE" id="PS50125"/>
    </source>
</evidence>
<dbReference type="PANTHER" id="PTHR43081">
    <property type="entry name" value="ADENYLATE CYCLASE, TERMINAL-DIFFERENTIATION SPECIFIC-RELATED"/>
    <property type="match status" value="1"/>
</dbReference>
<dbReference type="PANTHER" id="PTHR43081:SF1">
    <property type="entry name" value="ADENYLATE CYCLASE, TERMINAL-DIFFERENTIATION SPECIFIC"/>
    <property type="match status" value="1"/>
</dbReference>
<dbReference type="Pfam" id="PF00211">
    <property type="entry name" value="Guanylate_cyc"/>
    <property type="match status" value="1"/>
</dbReference>
<protein>
    <submittedName>
        <fullName evidence="3">Adenylate/guanylate cyclase domain-containing protein</fullName>
    </submittedName>
</protein>
<dbReference type="InterPro" id="IPR001054">
    <property type="entry name" value="A/G_cyclase"/>
</dbReference>
<dbReference type="InterPro" id="IPR050697">
    <property type="entry name" value="Adenylyl/Guanylyl_Cyclase_3/4"/>
</dbReference>
<dbReference type="RefSeq" id="WP_135482925.1">
    <property type="nucleotide sequence ID" value="NZ_SRMF01000003.1"/>
</dbReference>
<dbReference type="AlphaFoldDB" id="A0A4Z0WA36"/>
<dbReference type="GO" id="GO:0004016">
    <property type="term" value="F:adenylate cyclase activity"/>
    <property type="evidence" value="ECO:0007669"/>
    <property type="project" value="UniProtKB-ARBA"/>
</dbReference>
<keyword evidence="4" id="KW-1185">Reference proteome</keyword>
<dbReference type="GO" id="GO:0009190">
    <property type="term" value="P:cyclic nucleotide biosynthetic process"/>
    <property type="evidence" value="ECO:0007669"/>
    <property type="project" value="InterPro"/>
</dbReference>
<reference evidence="3 4" key="1">
    <citation type="submission" date="2019-04" db="EMBL/GenBank/DDBJ databases">
        <title>Natronospirillum operosus gen. nov., sp. nov., a haloalkaliphilic satellite isolated from decaying biomass of laboratory culture of cyanobacterium Geitlerinema sp. and proposal of Natronospirillaceae fam. nov. and Saccharospirillaceae fam. nov.</title>
        <authorList>
            <person name="Kevbrin V."/>
            <person name="Boltyanskaya Y."/>
            <person name="Koziaeva V."/>
            <person name="Grouzdev D.S."/>
            <person name="Park M."/>
            <person name="Cho J."/>
        </authorList>
    </citation>
    <scope>NUCLEOTIDE SEQUENCE [LARGE SCALE GENOMIC DNA]</scope>
    <source>
        <strain evidence="3 4">G-116</strain>
    </source>
</reference>
<feature type="transmembrane region" description="Helical" evidence="1">
    <location>
        <begin position="208"/>
        <end position="230"/>
    </location>
</feature>
<gene>
    <name evidence="3" type="ORF">E4656_09140</name>
</gene>
<dbReference type="SUPFAM" id="SSF55073">
    <property type="entry name" value="Nucleotide cyclase"/>
    <property type="match status" value="1"/>
</dbReference>
<dbReference type="CDD" id="cd07302">
    <property type="entry name" value="CHD"/>
    <property type="match status" value="1"/>
</dbReference>
<keyword evidence="1" id="KW-0472">Membrane</keyword>
<proteinExistence type="predicted"/>
<organism evidence="3 4">
    <name type="scientific">Natronospirillum operosum</name>
    <dbReference type="NCBI Taxonomy" id="2759953"/>
    <lineage>
        <taxon>Bacteria</taxon>
        <taxon>Pseudomonadati</taxon>
        <taxon>Pseudomonadota</taxon>
        <taxon>Gammaproteobacteria</taxon>
        <taxon>Oceanospirillales</taxon>
        <taxon>Natronospirillaceae</taxon>
        <taxon>Natronospirillum</taxon>
    </lineage>
</organism>
<dbReference type="PROSITE" id="PS50125">
    <property type="entry name" value="GUANYLATE_CYCLASE_2"/>
    <property type="match status" value="1"/>
</dbReference>
<comment type="caution">
    <text evidence="3">The sequence shown here is derived from an EMBL/GenBank/DDBJ whole genome shotgun (WGS) entry which is preliminary data.</text>
</comment>
<feature type="domain" description="Guanylate cyclase" evidence="2">
    <location>
        <begin position="7"/>
        <end position="122"/>
    </location>
</feature>
<accession>A0A4Z0WA36</accession>
<dbReference type="GO" id="GO:0035556">
    <property type="term" value="P:intracellular signal transduction"/>
    <property type="evidence" value="ECO:0007669"/>
    <property type="project" value="InterPro"/>
</dbReference>
<keyword evidence="1" id="KW-0812">Transmembrane</keyword>
<dbReference type="OrthoDB" id="5494175at2"/>
<dbReference type="InterPro" id="IPR029787">
    <property type="entry name" value="Nucleotide_cyclase"/>
</dbReference>
<evidence type="ECO:0000313" key="3">
    <source>
        <dbReference type="EMBL" id="TGG93215.1"/>
    </source>
</evidence>
<dbReference type="Gene3D" id="3.30.70.1230">
    <property type="entry name" value="Nucleotide cyclase"/>
    <property type="match status" value="1"/>
</dbReference>